<evidence type="ECO:0000256" key="3">
    <source>
        <dbReference type="ARBA" id="ARBA00023002"/>
    </source>
</evidence>
<name>A0A9W9FAL5_9EURO</name>
<dbReference type="AlphaFoldDB" id="A0A9W9FAL5"/>
<sequence>MASPRALLQSIPWAIAPIIINAPMSGVATKDLACAVTSAGGLGFIGFDDPRHLNVQLEEAKSLFKNVTVPSGVLPIGVGIIALNGPPSTFLPVFAKHKPTAVWLSFGEAKDFSRWSTGIRSVSPNTKVWIQVGSVSAAVQAAKACQPDVIVLQGSDAGGHGHARGSSIVTLVPEVVDTLAEHGIEDLPLVAAGGIMDGRSAAAAIMLGASGVVMGTRFLGANEAKMPEDYRREILRATDGGEATVRSTVFDEMWSANAWPDLYDGRCLRNACYDDVQNGLSIDQMRVRLYNNIYKNQNEEVDAKDVSSFWAGSGVGMVKKLERAGDIVEDTRNDTRNRLANAGNWS</sequence>
<gene>
    <name evidence="4" type="ORF">N7456_007447</name>
</gene>
<dbReference type="Gene3D" id="3.20.20.70">
    <property type="entry name" value="Aldolase class I"/>
    <property type="match status" value="1"/>
</dbReference>
<keyword evidence="4" id="KW-0223">Dioxygenase</keyword>
<evidence type="ECO:0000313" key="4">
    <source>
        <dbReference type="EMBL" id="KAJ5096726.1"/>
    </source>
</evidence>
<dbReference type="OrthoDB" id="2349068at2759"/>
<dbReference type="GO" id="GO:0018580">
    <property type="term" value="F:nitronate monooxygenase activity"/>
    <property type="evidence" value="ECO:0007669"/>
    <property type="project" value="InterPro"/>
</dbReference>
<dbReference type="GO" id="GO:0051213">
    <property type="term" value="F:dioxygenase activity"/>
    <property type="evidence" value="ECO:0007669"/>
    <property type="project" value="UniProtKB-KW"/>
</dbReference>
<evidence type="ECO:0000256" key="2">
    <source>
        <dbReference type="ARBA" id="ARBA00022643"/>
    </source>
</evidence>
<reference evidence="4" key="2">
    <citation type="journal article" date="2023" name="IMA Fungus">
        <title>Comparative genomic study of the Penicillium genus elucidates a diverse pangenome and 15 lateral gene transfer events.</title>
        <authorList>
            <person name="Petersen C."/>
            <person name="Sorensen T."/>
            <person name="Nielsen M.R."/>
            <person name="Sondergaard T.E."/>
            <person name="Sorensen J.L."/>
            <person name="Fitzpatrick D.A."/>
            <person name="Frisvad J.C."/>
            <person name="Nielsen K.L."/>
        </authorList>
    </citation>
    <scope>NUCLEOTIDE SEQUENCE</scope>
    <source>
        <strain evidence="4">IBT 30069</strain>
    </source>
</reference>
<dbReference type="EMBL" id="JAPQKH010000005">
    <property type="protein sequence ID" value="KAJ5096726.1"/>
    <property type="molecule type" value="Genomic_DNA"/>
</dbReference>
<reference evidence="4" key="1">
    <citation type="submission" date="2022-11" db="EMBL/GenBank/DDBJ databases">
        <authorList>
            <person name="Petersen C."/>
        </authorList>
    </citation>
    <scope>NUCLEOTIDE SEQUENCE</scope>
    <source>
        <strain evidence="4">IBT 30069</strain>
    </source>
</reference>
<dbReference type="SUPFAM" id="SSF51412">
    <property type="entry name" value="Inosine monophosphate dehydrogenase (IMPDH)"/>
    <property type="match status" value="1"/>
</dbReference>
<keyword evidence="2" id="KW-0288">FMN</keyword>
<keyword evidence="5" id="KW-1185">Reference proteome</keyword>
<proteinExistence type="predicted"/>
<dbReference type="PANTHER" id="PTHR32332">
    <property type="entry name" value="2-NITROPROPANE DIOXYGENASE"/>
    <property type="match status" value="1"/>
</dbReference>
<evidence type="ECO:0000256" key="1">
    <source>
        <dbReference type="ARBA" id="ARBA00022630"/>
    </source>
</evidence>
<dbReference type="InterPro" id="IPR013785">
    <property type="entry name" value="Aldolase_TIM"/>
</dbReference>
<organism evidence="4 5">
    <name type="scientific">Penicillium angulare</name>
    <dbReference type="NCBI Taxonomy" id="116970"/>
    <lineage>
        <taxon>Eukaryota</taxon>
        <taxon>Fungi</taxon>
        <taxon>Dikarya</taxon>
        <taxon>Ascomycota</taxon>
        <taxon>Pezizomycotina</taxon>
        <taxon>Eurotiomycetes</taxon>
        <taxon>Eurotiomycetidae</taxon>
        <taxon>Eurotiales</taxon>
        <taxon>Aspergillaceae</taxon>
        <taxon>Penicillium</taxon>
    </lineage>
</organism>
<keyword evidence="3" id="KW-0560">Oxidoreductase</keyword>
<comment type="caution">
    <text evidence="4">The sequence shown here is derived from an EMBL/GenBank/DDBJ whole genome shotgun (WGS) entry which is preliminary data.</text>
</comment>
<dbReference type="Proteomes" id="UP001149165">
    <property type="component" value="Unassembled WGS sequence"/>
</dbReference>
<dbReference type="PANTHER" id="PTHR32332:SF34">
    <property type="entry name" value="2-NITROPROPANE DIOXYGENASE FAMILY, PUTATIVE-RELATED"/>
    <property type="match status" value="1"/>
</dbReference>
<evidence type="ECO:0000313" key="5">
    <source>
        <dbReference type="Proteomes" id="UP001149165"/>
    </source>
</evidence>
<accession>A0A9W9FAL5</accession>
<protein>
    <submittedName>
        <fullName evidence="4">2-nitropropane dioxygenase</fullName>
    </submittedName>
</protein>
<dbReference type="Pfam" id="PF03060">
    <property type="entry name" value="NMO"/>
    <property type="match status" value="1"/>
</dbReference>
<dbReference type="CDD" id="cd04730">
    <property type="entry name" value="NPD_like"/>
    <property type="match status" value="1"/>
</dbReference>
<dbReference type="InterPro" id="IPR004136">
    <property type="entry name" value="NMO"/>
</dbReference>
<keyword evidence="1" id="KW-0285">Flavoprotein</keyword>